<sequence length="210" mass="22543">MTPSFTPSPRSSPLSSPSPQASPRVQTAHRHASFDIEEQVSPASSGIISLGDSMKSMFVDALFGAKSTLDAAFINSTAFLSAGPKIIIPKGQPRQIRDDSPLSSSLKGGYSGSASSVSRGSSLSSLSSTSTSPSREDIFMPSYPAQLLWFSPLEVLDYCTKSVVMMAPANSSTSQFSRLNYFDEVNFYRFSLMLNAEDGIGDWISQLIDT</sequence>
<accession>A0A098VUP2</accession>
<reference evidence="2 3" key="1">
    <citation type="submission" date="2014-04" db="EMBL/GenBank/DDBJ databases">
        <title>A new species of microsporidia sheds light on the evolution of extreme parasitism.</title>
        <authorList>
            <person name="Haag K.L."/>
            <person name="James T.Y."/>
            <person name="Larsson R."/>
            <person name="Schaer T.M."/>
            <person name="Refardt D."/>
            <person name="Pombert J.-F."/>
            <person name="Ebert D."/>
        </authorList>
    </citation>
    <scope>NUCLEOTIDE SEQUENCE [LARGE SCALE GENOMIC DNA]</scope>
    <source>
        <strain evidence="2 3">UGP3</strain>
        <tissue evidence="2">Spores</tissue>
    </source>
</reference>
<dbReference type="AlphaFoldDB" id="A0A098VUP2"/>
<dbReference type="Proteomes" id="UP000029725">
    <property type="component" value="Unassembled WGS sequence"/>
</dbReference>
<feature type="compositionally biased region" description="Low complexity" evidence="1">
    <location>
        <begin position="101"/>
        <end position="133"/>
    </location>
</feature>
<protein>
    <submittedName>
        <fullName evidence="2">Uncharacterized protein</fullName>
    </submittedName>
</protein>
<dbReference type="EMBL" id="JMKJ01000310">
    <property type="protein sequence ID" value="KGG51371.1"/>
    <property type="molecule type" value="Genomic_DNA"/>
</dbReference>
<evidence type="ECO:0000313" key="2">
    <source>
        <dbReference type="EMBL" id="KGG51371.1"/>
    </source>
</evidence>
<organism evidence="2 3">
    <name type="scientific">Mitosporidium daphniae</name>
    <dbReference type="NCBI Taxonomy" id="1485682"/>
    <lineage>
        <taxon>Eukaryota</taxon>
        <taxon>Fungi</taxon>
        <taxon>Fungi incertae sedis</taxon>
        <taxon>Microsporidia</taxon>
        <taxon>Mitosporidium</taxon>
    </lineage>
</organism>
<feature type="region of interest" description="Disordered" evidence="1">
    <location>
        <begin position="90"/>
        <end position="135"/>
    </location>
</feature>
<feature type="region of interest" description="Disordered" evidence="1">
    <location>
        <begin position="1"/>
        <end position="36"/>
    </location>
</feature>
<keyword evidence="3" id="KW-1185">Reference proteome</keyword>
<evidence type="ECO:0000313" key="3">
    <source>
        <dbReference type="Proteomes" id="UP000029725"/>
    </source>
</evidence>
<name>A0A098VUP2_9MICR</name>
<dbReference type="VEuPathDB" id="MicrosporidiaDB:DI09_37p80"/>
<evidence type="ECO:0000256" key="1">
    <source>
        <dbReference type="SAM" id="MobiDB-lite"/>
    </source>
</evidence>
<dbReference type="HOGENOM" id="CLU_1310402_0_0_1"/>
<dbReference type="RefSeq" id="XP_013237819.1">
    <property type="nucleotide sequence ID" value="XM_013382365.1"/>
</dbReference>
<gene>
    <name evidence="2" type="ORF">DI09_37p80</name>
</gene>
<dbReference type="GeneID" id="25259748"/>
<proteinExistence type="predicted"/>
<feature type="compositionally biased region" description="Low complexity" evidence="1">
    <location>
        <begin position="1"/>
        <end position="23"/>
    </location>
</feature>
<comment type="caution">
    <text evidence="2">The sequence shown here is derived from an EMBL/GenBank/DDBJ whole genome shotgun (WGS) entry which is preliminary data.</text>
</comment>